<comment type="caution">
    <text evidence="1">The sequence shown here is derived from an EMBL/GenBank/DDBJ whole genome shotgun (WGS) entry which is preliminary data.</text>
</comment>
<organism evidence="1 2">
    <name type="scientific">Favolaschia claudopus</name>
    <dbReference type="NCBI Taxonomy" id="2862362"/>
    <lineage>
        <taxon>Eukaryota</taxon>
        <taxon>Fungi</taxon>
        <taxon>Dikarya</taxon>
        <taxon>Basidiomycota</taxon>
        <taxon>Agaricomycotina</taxon>
        <taxon>Agaricomycetes</taxon>
        <taxon>Agaricomycetidae</taxon>
        <taxon>Agaricales</taxon>
        <taxon>Marasmiineae</taxon>
        <taxon>Mycenaceae</taxon>
        <taxon>Favolaschia</taxon>
    </lineage>
</organism>
<sequence length="425" mass="47913">MSTVLVTNSIHDDFPVEIEELIFYLTVEEASNWLDFDLDRSSMVRVCRRWRHIIEGSARLWTTVVLHLAMPSAHIQYVLSRVHPNATGLRIVLDTESNQAKGASLEKFSGAEEDVYEWARRVGPWCSGLLPRTSYVFVNTLTHDCVVTLLEGISFSSAVTLEVLDCTARQQTRSQVPVAHPVHTHTGTLRSLKMHRVVPTWDIPTVYSTLTRLSLRNIPYPINRYTARVLLTASPGLLSVDIGNVMFYGPSMDDDTTAIVAPAVSELTLAFGPQPSSNIPACLVLPKLRSLTVESNSRPSWYVIERLCRDYLARIEIFSLKCPFFDLTALACLRALSAAKHVDLRCCDDKLVRKISSYSTLHPANRLEWVLPSDTRQDVISNFLGWPNRSAVYQVVDGLLTNDLRYRLWTDGQSHQLVERTEMGL</sequence>
<evidence type="ECO:0000313" key="2">
    <source>
        <dbReference type="Proteomes" id="UP001362999"/>
    </source>
</evidence>
<name>A0AAV9ZBC4_9AGAR</name>
<evidence type="ECO:0008006" key="3">
    <source>
        <dbReference type="Google" id="ProtNLM"/>
    </source>
</evidence>
<dbReference type="SUPFAM" id="SSF52047">
    <property type="entry name" value="RNI-like"/>
    <property type="match status" value="1"/>
</dbReference>
<protein>
    <recommendedName>
        <fullName evidence="3">F-box domain-containing protein</fullName>
    </recommendedName>
</protein>
<dbReference type="Proteomes" id="UP001362999">
    <property type="component" value="Unassembled WGS sequence"/>
</dbReference>
<keyword evidence="2" id="KW-1185">Reference proteome</keyword>
<accession>A0AAV9ZBC4</accession>
<reference evidence="1 2" key="1">
    <citation type="journal article" date="2024" name="J Genomics">
        <title>Draft genome sequencing and assembly of Favolaschia claudopus CIRM-BRFM 2984 isolated from oak limbs.</title>
        <authorList>
            <person name="Navarro D."/>
            <person name="Drula E."/>
            <person name="Chaduli D."/>
            <person name="Cazenave R."/>
            <person name="Ahrendt S."/>
            <person name="Wang J."/>
            <person name="Lipzen A."/>
            <person name="Daum C."/>
            <person name="Barry K."/>
            <person name="Grigoriev I.V."/>
            <person name="Favel A."/>
            <person name="Rosso M.N."/>
            <person name="Martin F."/>
        </authorList>
    </citation>
    <scope>NUCLEOTIDE SEQUENCE [LARGE SCALE GENOMIC DNA]</scope>
    <source>
        <strain evidence="1 2">CIRM-BRFM 2984</strain>
    </source>
</reference>
<evidence type="ECO:0000313" key="1">
    <source>
        <dbReference type="EMBL" id="KAK6977315.1"/>
    </source>
</evidence>
<dbReference type="EMBL" id="JAWWNJ010000170">
    <property type="protein sequence ID" value="KAK6977315.1"/>
    <property type="molecule type" value="Genomic_DNA"/>
</dbReference>
<gene>
    <name evidence="1" type="ORF">R3P38DRAFT_3237451</name>
</gene>
<proteinExistence type="predicted"/>
<dbReference type="AlphaFoldDB" id="A0AAV9ZBC4"/>